<accession>A0A3L6S5N5</accession>
<dbReference type="Proteomes" id="UP000275267">
    <property type="component" value="Unassembled WGS sequence"/>
</dbReference>
<dbReference type="AlphaFoldDB" id="A0A3L6S5N5"/>
<name>A0A3L6S5N5_PANMI</name>
<reference evidence="3" key="1">
    <citation type="journal article" date="2019" name="Nat. Commun.">
        <title>The genome of broomcorn millet.</title>
        <authorList>
            <person name="Zou C."/>
            <person name="Miki D."/>
            <person name="Li D."/>
            <person name="Tang Q."/>
            <person name="Xiao L."/>
            <person name="Rajput S."/>
            <person name="Deng P."/>
            <person name="Jia W."/>
            <person name="Huang R."/>
            <person name="Zhang M."/>
            <person name="Sun Y."/>
            <person name="Hu J."/>
            <person name="Fu X."/>
            <person name="Schnable P.S."/>
            <person name="Li F."/>
            <person name="Zhang H."/>
            <person name="Feng B."/>
            <person name="Zhu X."/>
            <person name="Liu R."/>
            <person name="Schnable J.C."/>
            <person name="Zhu J.-K."/>
            <person name="Zhang H."/>
        </authorList>
    </citation>
    <scope>NUCLEOTIDE SEQUENCE [LARGE SCALE GENOMIC DNA]</scope>
</reference>
<feature type="region of interest" description="Disordered" evidence="1">
    <location>
        <begin position="1"/>
        <end position="24"/>
    </location>
</feature>
<keyword evidence="3" id="KW-1185">Reference proteome</keyword>
<proteinExistence type="predicted"/>
<evidence type="ECO:0000313" key="3">
    <source>
        <dbReference type="Proteomes" id="UP000275267"/>
    </source>
</evidence>
<feature type="region of interest" description="Disordered" evidence="1">
    <location>
        <begin position="59"/>
        <end position="78"/>
    </location>
</feature>
<dbReference type="EMBL" id="PQIB02000006">
    <property type="protein sequence ID" value="RLN13652.1"/>
    <property type="molecule type" value="Genomic_DNA"/>
</dbReference>
<feature type="region of interest" description="Disordered" evidence="1">
    <location>
        <begin position="170"/>
        <end position="197"/>
    </location>
</feature>
<feature type="compositionally biased region" description="Pro residues" evidence="1">
    <location>
        <begin position="170"/>
        <end position="183"/>
    </location>
</feature>
<sequence length="197" mass="21878">MAARSASSRGHGRGQHDPHKPPSPLRKLFNFWCESCMNANDVANKERQRRKRDSRMLRHIYKSPTNRPLIPRAESDEEDSEAESFTHMWIWSLKRTIGTKLLEAHIITRCMVECKVVALHFTKHHLGTQGQGASSTMPHGDPYAPGGSGTIGSDPFGGFFGTVNPYVGMFPPPPPYAPPPPFDAPSQSQGLDDDDDE</sequence>
<comment type="caution">
    <text evidence="2">The sequence shown here is derived from an EMBL/GenBank/DDBJ whole genome shotgun (WGS) entry which is preliminary data.</text>
</comment>
<evidence type="ECO:0000313" key="2">
    <source>
        <dbReference type="EMBL" id="RLN13652.1"/>
    </source>
</evidence>
<organism evidence="2 3">
    <name type="scientific">Panicum miliaceum</name>
    <name type="common">Proso millet</name>
    <name type="synonym">Broomcorn millet</name>
    <dbReference type="NCBI Taxonomy" id="4540"/>
    <lineage>
        <taxon>Eukaryota</taxon>
        <taxon>Viridiplantae</taxon>
        <taxon>Streptophyta</taxon>
        <taxon>Embryophyta</taxon>
        <taxon>Tracheophyta</taxon>
        <taxon>Spermatophyta</taxon>
        <taxon>Magnoliopsida</taxon>
        <taxon>Liliopsida</taxon>
        <taxon>Poales</taxon>
        <taxon>Poaceae</taxon>
        <taxon>PACMAD clade</taxon>
        <taxon>Panicoideae</taxon>
        <taxon>Panicodae</taxon>
        <taxon>Paniceae</taxon>
        <taxon>Panicinae</taxon>
        <taxon>Panicum</taxon>
        <taxon>Panicum sect. Panicum</taxon>
    </lineage>
</organism>
<evidence type="ECO:0000256" key="1">
    <source>
        <dbReference type="SAM" id="MobiDB-lite"/>
    </source>
</evidence>
<protein>
    <submittedName>
        <fullName evidence="2">Uncharacterized protein</fullName>
    </submittedName>
</protein>
<gene>
    <name evidence="2" type="ORF">C2845_PM09G15480</name>
</gene>